<evidence type="ECO:0000256" key="19">
    <source>
        <dbReference type="SAM" id="SignalP"/>
    </source>
</evidence>
<dbReference type="GO" id="GO:0004674">
    <property type="term" value="F:protein serine/threonine kinase activity"/>
    <property type="evidence" value="ECO:0007669"/>
    <property type="project" value="UniProtKB-EC"/>
</dbReference>
<keyword evidence="12 18" id="KW-0472">Membrane</keyword>
<evidence type="ECO:0000256" key="7">
    <source>
        <dbReference type="ARBA" id="ARBA00022729"/>
    </source>
</evidence>
<keyword evidence="13" id="KW-0325">Glycoprotein</keyword>
<evidence type="ECO:0000256" key="1">
    <source>
        <dbReference type="ARBA" id="ARBA00000900"/>
    </source>
</evidence>
<evidence type="ECO:0000313" key="22">
    <source>
        <dbReference type="Proteomes" id="UP001153076"/>
    </source>
</evidence>
<dbReference type="InterPro" id="IPR013083">
    <property type="entry name" value="Znf_RING/FYVE/PHD"/>
</dbReference>
<evidence type="ECO:0000256" key="16">
    <source>
        <dbReference type="ARBA" id="ARBA00048679"/>
    </source>
</evidence>
<dbReference type="CDD" id="cd16461">
    <property type="entry name" value="RING-H2_EL5-like"/>
    <property type="match status" value="1"/>
</dbReference>
<dbReference type="InterPro" id="IPR025287">
    <property type="entry name" value="WAK_GUB"/>
</dbReference>
<dbReference type="PROSITE" id="PS50089">
    <property type="entry name" value="ZF_RING_2"/>
    <property type="match status" value="1"/>
</dbReference>
<proteinExistence type="inferred from homology"/>
<keyword evidence="4" id="KW-0808">Transferase</keyword>
<feature type="chain" id="PRO_5040201441" description="RING-type domain-containing protein" evidence="19">
    <location>
        <begin position="18"/>
        <end position="372"/>
    </location>
</feature>
<keyword evidence="9" id="KW-0833">Ubl conjugation pathway</keyword>
<comment type="caution">
    <text evidence="21">The sequence shown here is derived from an EMBL/GenBank/DDBJ whole genome shotgun (WGS) entry which is preliminary data.</text>
</comment>
<evidence type="ECO:0000256" key="18">
    <source>
        <dbReference type="SAM" id="Phobius"/>
    </source>
</evidence>
<evidence type="ECO:0000256" key="4">
    <source>
        <dbReference type="ARBA" id="ARBA00022679"/>
    </source>
</evidence>
<keyword evidence="7 19" id="KW-0732">Signal</keyword>
<dbReference type="InterPro" id="IPR046948">
    <property type="entry name" value="ATL20-22-like"/>
</dbReference>
<feature type="transmembrane region" description="Helical" evidence="18">
    <location>
        <begin position="235"/>
        <end position="261"/>
    </location>
</feature>
<dbReference type="SMART" id="SM00184">
    <property type="entry name" value="RING"/>
    <property type="match status" value="1"/>
</dbReference>
<keyword evidence="8 17" id="KW-0863">Zinc-finger</keyword>
<reference evidence="21" key="1">
    <citation type="submission" date="2022-04" db="EMBL/GenBank/DDBJ databases">
        <title>Carnegiea gigantea Genome sequencing and assembly v2.</title>
        <authorList>
            <person name="Copetti D."/>
            <person name="Sanderson M.J."/>
            <person name="Burquez A."/>
            <person name="Wojciechowski M.F."/>
        </authorList>
    </citation>
    <scope>NUCLEOTIDE SEQUENCE</scope>
    <source>
        <strain evidence="21">SGP5-SGP5p</strain>
        <tissue evidence="21">Aerial part</tissue>
    </source>
</reference>
<dbReference type="OrthoDB" id="8062037at2759"/>
<organism evidence="21 22">
    <name type="scientific">Carnegiea gigantea</name>
    <dbReference type="NCBI Taxonomy" id="171969"/>
    <lineage>
        <taxon>Eukaryota</taxon>
        <taxon>Viridiplantae</taxon>
        <taxon>Streptophyta</taxon>
        <taxon>Embryophyta</taxon>
        <taxon>Tracheophyta</taxon>
        <taxon>Spermatophyta</taxon>
        <taxon>Magnoliopsida</taxon>
        <taxon>eudicotyledons</taxon>
        <taxon>Gunneridae</taxon>
        <taxon>Pentapetalae</taxon>
        <taxon>Caryophyllales</taxon>
        <taxon>Cactineae</taxon>
        <taxon>Cactaceae</taxon>
        <taxon>Cactoideae</taxon>
        <taxon>Echinocereeae</taxon>
        <taxon>Carnegiea</taxon>
    </lineage>
</organism>
<evidence type="ECO:0000256" key="10">
    <source>
        <dbReference type="ARBA" id="ARBA00022833"/>
    </source>
</evidence>
<evidence type="ECO:0000259" key="20">
    <source>
        <dbReference type="PROSITE" id="PS50089"/>
    </source>
</evidence>
<dbReference type="InterPro" id="IPR001841">
    <property type="entry name" value="Znf_RING"/>
</dbReference>
<dbReference type="SUPFAM" id="SSF57850">
    <property type="entry name" value="RING/U-box"/>
    <property type="match status" value="1"/>
</dbReference>
<dbReference type="AlphaFoldDB" id="A0A9Q1KJW9"/>
<evidence type="ECO:0000256" key="12">
    <source>
        <dbReference type="ARBA" id="ARBA00023136"/>
    </source>
</evidence>
<dbReference type="GO" id="GO:0030247">
    <property type="term" value="F:polysaccharide binding"/>
    <property type="evidence" value="ECO:0007669"/>
    <property type="project" value="InterPro"/>
</dbReference>
<dbReference type="Pfam" id="PF13947">
    <property type="entry name" value="GUB_WAK_bind"/>
    <property type="match status" value="1"/>
</dbReference>
<keyword evidence="22" id="KW-1185">Reference proteome</keyword>
<evidence type="ECO:0000256" key="6">
    <source>
        <dbReference type="ARBA" id="ARBA00022723"/>
    </source>
</evidence>
<dbReference type="GO" id="GO:0016020">
    <property type="term" value="C:membrane"/>
    <property type="evidence" value="ECO:0007669"/>
    <property type="project" value="UniProtKB-SubCell"/>
</dbReference>
<feature type="domain" description="RING-type" evidence="20">
    <location>
        <begin position="318"/>
        <end position="360"/>
    </location>
</feature>
<evidence type="ECO:0000256" key="14">
    <source>
        <dbReference type="ARBA" id="ARBA00024209"/>
    </source>
</evidence>
<dbReference type="GO" id="GO:0008270">
    <property type="term" value="F:zinc ion binding"/>
    <property type="evidence" value="ECO:0007669"/>
    <property type="project" value="UniProtKB-KW"/>
</dbReference>
<comment type="similarity">
    <text evidence="14">Belongs to the RING-type zinc finger family. ATL subfamily.</text>
</comment>
<feature type="signal peptide" evidence="19">
    <location>
        <begin position="1"/>
        <end position="17"/>
    </location>
</feature>
<dbReference type="Pfam" id="PF13639">
    <property type="entry name" value="zf-RING_2"/>
    <property type="match status" value="1"/>
</dbReference>
<evidence type="ECO:0000256" key="2">
    <source>
        <dbReference type="ARBA" id="ARBA00004167"/>
    </source>
</evidence>
<dbReference type="EMBL" id="JAKOGI010000091">
    <property type="protein sequence ID" value="KAJ8444713.1"/>
    <property type="molecule type" value="Genomic_DNA"/>
</dbReference>
<protein>
    <recommendedName>
        <fullName evidence="20">RING-type domain-containing protein</fullName>
    </recommendedName>
</protein>
<dbReference type="InterPro" id="IPR032872">
    <property type="entry name" value="WAK_assoc_C"/>
</dbReference>
<comment type="catalytic activity">
    <reaction evidence="16">
        <text>L-seryl-[protein] + ATP = O-phospho-L-seryl-[protein] + ADP + H(+)</text>
        <dbReference type="Rhea" id="RHEA:17989"/>
        <dbReference type="Rhea" id="RHEA-COMP:9863"/>
        <dbReference type="Rhea" id="RHEA-COMP:11604"/>
        <dbReference type="ChEBI" id="CHEBI:15378"/>
        <dbReference type="ChEBI" id="CHEBI:29999"/>
        <dbReference type="ChEBI" id="CHEBI:30616"/>
        <dbReference type="ChEBI" id="CHEBI:83421"/>
        <dbReference type="ChEBI" id="CHEBI:456216"/>
        <dbReference type="EC" id="2.7.11.1"/>
    </reaction>
</comment>
<gene>
    <name evidence="21" type="ORF">Cgig2_030387</name>
</gene>
<comment type="catalytic activity">
    <reaction evidence="1">
        <text>S-ubiquitinyl-[E2 ubiquitin-conjugating enzyme]-L-cysteine + [acceptor protein]-L-lysine = [E2 ubiquitin-conjugating enzyme]-L-cysteine + N(6)-ubiquitinyl-[acceptor protein]-L-lysine.</text>
        <dbReference type="EC" id="2.3.2.27"/>
    </reaction>
</comment>
<evidence type="ECO:0000313" key="21">
    <source>
        <dbReference type="EMBL" id="KAJ8444713.1"/>
    </source>
</evidence>
<dbReference type="Proteomes" id="UP001153076">
    <property type="component" value="Unassembled WGS sequence"/>
</dbReference>
<keyword evidence="11 18" id="KW-1133">Transmembrane helix</keyword>
<dbReference type="PANTHER" id="PTHR46279:SF2">
    <property type="entry name" value="RING-H2 FINGER PROTEIN ATL21A-RELATED"/>
    <property type="match status" value="1"/>
</dbReference>
<comment type="pathway">
    <text evidence="3">Protein modification; protein ubiquitination.</text>
</comment>
<name>A0A9Q1KJW9_9CARY</name>
<dbReference type="PANTHER" id="PTHR46279">
    <property type="entry name" value="RING/U-BOX SUPERFAMILY PROTEIN"/>
    <property type="match status" value="1"/>
</dbReference>
<dbReference type="Pfam" id="PF14380">
    <property type="entry name" value="WAK_assoc"/>
    <property type="match status" value="1"/>
</dbReference>
<evidence type="ECO:0000256" key="17">
    <source>
        <dbReference type="PROSITE-ProRule" id="PRU00175"/>
    </source>
</evidence>
<comment type="subcellular location">
    <subcellularLocation>
        <location evidence="2">Membrane</location>
        <topology evidence="2">Single-pass membrane protein</topology>
    </subcellularLocation>
</comment>
<keyword evidence="6" id="KW-0479">Metal-binding</keyword>
<evidence type="ECO:0000256" key="5">
    <source>
        <dbReference type="ARBA" id="ARBA00022692"/>
    </source>
</evidence>
<keyword evidence="5 18" id="KW-0812">Transmembrane</keyword>
<evidence type="ECO:0000256" key="3">
    <source>
        <dbReference type="ARBA" id="ARBA00004906"/>
    </source>
</evidence>
<evidence type="ECO:0000256" key="13">
    <source>
        <dbReference type="ARBA" id="ARBA00023180"/>
    </source>
</evidence>
<sequence>MDFLILLFLITPQLAYSVCPITNCSNPTSPPVRFPFGLDHQQPENCSFPGFDLYCTAQGLTALSLPQSGEFLVRYISYQTQNIRVYDPKNCLPKRFLDGFDPSGSRFQPELYVNYTFLSCPRNFTDARFAIINCLSNDTRSVMATSIHNFAARMARNSCQVIKTLPVPVSWPQNDEFTSTLSDDIWLSWDVPDCKDCEVGGGSCGFQSNNSQQIGCFFDSTGDMDQTKRTKGLRIFRIIAFTIAIPAILCSVAVGVLLCMLDRRDSIGSRANRVVQHIEMTPASQEGTAGLDQDTIDSYTKVVLGESLRIPGLNDGSCSICLSDFGVKEALRCIPDCQHCFHADCIDEWLRMNGICPLCRKSPAHHIPLENS</sequence>
<evidence type="ECO:0000256" key="11">
    <source>
        <dbReference type="ARBA" id="ARBA00022989"/>
    </source>
</evidence>
<accession>A0A9Q1KJW9</accession>
<evidence type="ECO:0000256" key="9">
    <source>
        <dbReference type="ARBA" id="ARBA00022786"/>
    </source>
</evidence>
<dbReference type="GO" id="GO:0061630">
    <property type="term" value="F:ubiquitin protein ligase activity"/>
    <property type="evidence" value="ECO:0007669"/>
    <property type="project" value="UniProtKB-EC"/>
</dbReference>
<evidence type="ECO:0000256" key="8">
    <source>
        <dbReference type="ARBA" id="ARBA00022771"/>
    </source>
</evidence>
<dbReference type="Gene3D" id="3.30.40.10">
    <property type="entry name" value="Zinc/RING finger domain, C3HC4 (zinc finger)"/>
    <property type="match status" value="1"/>
</dbReference>
<comment type="catalytic activity">
    <reaction evidence="15">
        <text>L-threonyl-[protein] + ATP = O-phospho-L-threonyl-[protein] + ADP + H(+)</text>
        <dbReference type="Rhea" id="RHEA:46608"/>
        <dbReference type="Rhea" id="RHEA-COMP:11060"/>
        <dbReference type="Rhea" id="RHEA-COMP:11605"/>
        <dbReference type="ChEBI" id="CHEBI:15378"/>
        <dbReference type="ChEBI" id="CHEBI:30013"/>
        <dbReference type="ChEBI" id="CHEBI:30616"/>
        <dbReference type="ChEBI" id="CHEBI:61977"/>
        <dbReference type="ChEBI" id="CHEBI:456216"/>
        <dbReference type="EC" id="2.7.11.1"/>
    </reaction>
</comment>
<keyword evidence="10" id="KW-0862">Zinc</keyword>
<evidence type="ECO:0000256" key="15">
    <source>
        <dbReference type="ARBA" id="ARBA00047899"/>
    </source>
</evidence>